<evidence type="ECO:0000256" key="1">
    <source>
        <dbReference type="SAM" id="Phobius"/>
    </source>
</evidence>
<keyword evidence="3" id="KW-1185">Reference proteome</keyword>
<feature type="transmembrane region" description="Helical" evidence="1">
    <location>
        <begin position="12"/>
        <end position="29"/>
    </location>
</feature>
<sequence>MGGSLSSIESHKSYFIIVIVLLKYTYFCLRRQKILDNAKL</sequence>
<evidence type="ECO:0000313" key="2">
    <source>
        <dbReference type="EMBL" id="EAY30310.1"/>
    </source>
</evidence>
<name>A1ZH40_MICM2</name>
<dbReference type="EMBL" id="AAWS01000007">
    <property type="protein sequence ID" value="EAY30310.1"/>
    <property type="molecule type" value="Genomic_DNA"/>
</dbReference>
<accession>A1ZH40</accession>
<reference evidence="2 3" key="1">
    <citation type="submission" date="2007-01" db="EMBL/GenBank/DDBJ databases">
        <authorList>
            <person name="Haygood M."/>
            <person name="Podell S."/>
            <person name="Anderson C."/>
            <person name="Hopkinson B."/>
            <person name="Roe K."/>
            <person name="Barbeau K."/>
            <person name="Gaasterland T."/>
            <person name="Ferriera S."/>
            <person name="Johnson J."/>
            <person name="Kravitz S."/>
            <person name="Beeson K."/>
            <person name="Sutton G."/>
            <person name="Rogers Y.-H."/>
            <person name="Friedman R."/>
            <person name="Frazier M."/>
            <person name="Venter J.C."/>
        </authorList>
    </citation>
    <scope>NUCLEOTIDE SEQUENCE [LARGE SCALE GENOMIC DNA]</scope>
    <source>
        <strain evidence="2 3">ATCC 23134</strain>
    </source>
</reference>
<proteinExistence type="predicted"/>
<dbReference type="Proteomes" id="UP000004095">
    <property type="component" value="Unassembled WGS sequence"/>
</dbReference>
<keyword evidence="1" id="KW-0472">Membrane</keyword>
<keyword evidence="1" id="KW-1133">Transmembrane helix</keyword>
<gene>
    <name evidence="2" type="ORF">M23134_08134</name>
</gene>
<protein>
    <submittedName>
        <fullName evidence="2">Uncharacterized protein</fullName>
    </submittedName>
</protein>
<evidence type="ECO:0000313" key="3">
    <source>
        <dbReference type="Proteomes" id="UP000004095"/>
    </source>
</evidence>
<organism evidence="2 3">
    <name type="scientific">Microscilla marina ATCC 23134</name>
    <dbReference type="NCBI Taxonomy" id="313606"/>
    <lineage>
        <taxon>Bacteria</taxon>
        <taxon>Pseudomonadati</taxon>
        <taxon>Bacteroidota</taxon>
        <taxon>Cytophagia</taxon>
        <taxon>Cytophagales</taxon>
        <taxon>Microscillaceae</taxon>
        <taxon>Microscilla</taxon>
    </lineage>
</organism>
<keyword evidence="1" id="KW-0812">Transmembrane</keyword>
<comment type="caution">
    <text evidence="2">The sequence shown here is derived from an EMBL/GenBank/DDBJ whole genome shotgun (WGS) entry which is preliminary data.</text>
</comment>
<dbReference type="AlphaFoldDB" id="A1ZH40"/>